<dbReference type="Pfam" id="PF13717">
    <property type="entry name" value="Zn_ribbon_4"/>
    <property type="match status" value="1"/>
</dbReference>
<name>A0A445MVJ1_9BACT</name>
<evidence type="ECO:0000256" key="1">
    <source>
        <dbReference type="SAM" id="MobiDB-lite"/>
    </source>
</evidence>
<proteinExistence type="predicted"/>
<sequence length="210" mass="23424">MEITCDKCNARLNIPDEKIPSGQRIAITCPKCKEKLTIEAPAALNSPEPPQAPPPAPEPSPMESYEEGTKLALVAENSTENKEKTGRSLDDIGYKCIMAESTSQAISKMRFNKLDLVLLSDHFDGIELDQNPVRQYINHISMSVRRQMFVVLVADHFTTMDQMMAFAMSANLVINRRDMDKLGGILKNAISDNENFYRVFMEALGQAGKI</sequence>
<evidence type="ECO:0000313" key="3">
    <source>
        <dbReference type="EMBL" id="SPD73527.1"/>
    </source>
</evidence>
<feature type="compositionally biased region" description="Pro residues" evidence="1">
    <location>
        <begin position="47"/>
        <end position="60"/>
    </location>
</feature>
<gene>
    <name evidence="3" type="ORF">PITCH_A190103</name>
</gene>
<dbReference type="InterPro" id="IPR011006">
    <property type="entry name" value="CheY-like_superfamily"/>
</dbReference>
<feature type="region of interest" description="Disordered" evidence="1">
    <location>
        <begin position="40"/>
        <end position="66"/>
    </location>
</feature>
<dbReference type="Gene3D" id="3.40.50.2300">
    <property type="match status" value="1"/>
</dbReference>
<dbReference type="SUPFAM" id="SSF52172">
    <property type="entry name" value="CheY-like"/>
    <property type="match status" value="1"/>
</dbReference>
<feature type="domain" description="Zinc finger/thioredoxin putative" evidence="2">
    <location>
        <begin position="1"/>
        <end position="35"/>
    </location>
</feature>
<accession>A0A445MVJ1</accession>
<dbReference type="AlphaFoldDB" id="A0A445MVJ1"/>
<dbReference type="EMBL" id="OJIN01000101">
    <property type="protein sequence ID" value="SPD73527.1"/>
    <property type="molecule type" value="Genomic_DNA"/>
</dbReference>
<reference evidence="3" key="1">
    <citation type="submission" date="2018-01" db="EMBL/GenBank/DDBJ databases">
        <authorList>
            <person name="Regsiter A."/>
            <person name="William W."/>
        </authorList>
    </citation>
    <scope>NUCLEOTIDE SEQUENCE</scope>
    <source>
        <strain evidence="3">TRIP AH-1</strain>
    </source>
</reference>
<evidence type="ECO:0000259" key="2">
    <source>
        <dbReference type="Pfam" id="PF13717"/>
    </source>
</evidence>
<protein>
    <recommendedName>
        <fullName evidence="2">Zinc finger/thioredoxin putative domain-containing protein</fullName>
    </recommendedName>
</protein>
<organism evidence="3">
    <name type="scientific">uncultured Desulfobacterium sp</name>
    <dbReference type="NCBI Taxonomy" id="201089"/>
    <lineage>
        <taxon>Bacteria</taxon>
        <taxon>Pseudomonadati</taxon>
        <taxon>Thermodesulfobacteriota</taxon>
        <taxon>Desulfobacteria</taxon>
        <taxon>Desulfobacterales</taxon>
        <taxon>Desulfobacteriaceae</taxon>
        <taxon>Desulfobacterium</taxon>
        <taxon>environmental samples</taxon>
    </lineage>
</organism>
<dbReference type="InterPro" id="IPR011723">
    <property type="entry name" value="Znf/thioredoxin_put"/>
</dbReference>